<dbReference type="GO" id="GO:0005829">
    <property type="term" value="C:cytosol"/>
    <property type="evidence" value="ECO:0007669"/>
    <property type="project" value="TreeGrafter"/>
</dbReference>
<accession>A0A2W2EJN8</accession>
<dbReference type="InterPro" id="IPR014710">
    <property type="entry name" value="RmlC-like_jellyroll"/>
</dbReference>
<comment type="caution">
    <text evidence="3">The sequence shown here is derived from an EMBL/GenBank/DDBJ whole genome shotgun (WGS) entry which is preliminary data.</text>
</comment>
<dbReference type="GO" id="GO:0003700">
    <property type="term" value="F:DNA-binding transcription factor activity"/>
    <property type="evidence" value="ECO:0007669"/>
    <property type="project" value="TreeGrafter"/>
</dbReference>
<dbReference type="PROSITE" id="PS50943">
    <property type="entry name" value="HTH_CROC1"/>
    <property type="match status" value="1"/>
</dbReference>
<keyword evidence="4" id="KW-1185">Reference proteome</keyword>
<evidence type="ECO:0000313" key="4">
    <source>
        <dbReference type="Proteomes" id="UP000249304"/>
    </source>
</evidence>
<protein>
    <submittedName>
        <fullName evidence="3">Transcriptional regulator</fullName>
    </submittedName>
</protein>
<dbReference type="SUPFAM" id="SSF51182">
    <property type="entry name" value="RmlC-like cupins"/>
    <property type="match status" value="1"/>
</dbReference>
<dbReference type="OrthoDB" id="5114244at2"/>
<dbReference type="InterPro" id="IPR001387">
    <property type="entry name" value="Cro/C1-type_HTH"/>
</dbReference>
<dbReference type="InterPro" id="IPR013096">
    <property type="entry name" value="Cupin_2"/>
</dbReference>
<dbReference type="PANTHER" id="PTHR46797">
    <property type="entry name" value="HTH-TYPE TRANSCRIPTIONAL REGULATOR"/>
    <property type="match status" value="1"/>
</dbReference>
<evidence type="ECO:0000256" key="1">
    <source>
        <dbReference type="ARBA" id="ARBA00023125"/>
    </source>
</evidence>
<name>A0A2W2EJN8_9ACTN</name>
<reference evidence="3 4" key="1">
    <citation type="submission" date="2018-01" db="EMBL/GenBank/DDBJ databases">
        <title>Draft genome sequence of Nonomuraea sp. KC333.</title>
        <authorList>
            <person name="Sahin N."/>
            <person name="Saygin H."/>
            <person name="Ay H."/>
        </authorList>
    </citation>
    <scope>NUCLEOTIDE SEQUENCE [LARGE SCALE GENOMIC DNA]</scope>
    <source>
        <strain evidence="3 4">KC333</strain>
    </source>
</reference>
<dbReference type="GO" id="GO:0003677">
    <property type="term" value="F:DNA binding"/>
    <property type="evidence" value="ECO:0007669"/>
    <property type="project" value="UniProtKB-KW"/>
</dbReference>
<dbReference type="Proteomes" id="UP000249304">
    <property type="component" value="Unassembled WGS sequence"/>
</dbReference>
<dbReference type="AlphaFoldDB" id="A0A2W2EJN8"/>
<keyword evidence="1" id="KW-0238">DNA-binding</keyword>
<organism evidence="3 4">
    <name type="scientific">Nonomuraea aridisoli</name>
    <dbReference type="NCBI Taxonomy" id="2070368"/>
    <lineage>
        <taxon>Bacteria</taxon>
        <taxon>Bacillati</taxon>
        <taxon>Actinomycetota</taxon>
        <taxon>Actinomycetes</taxon>
        <taxon>Streptosporangiales</taxon>
        <taxon>Streptosporangiaceae</taxon>
        <taxon>Nonomuraea</taxon>
    </lineage>
</organism>
<dbReference type="RefSeq" id="WP_111182839.1">
    <property type="nucleotide sequence ID" value="NZ_POUD01000185.1"/>
</dbReference>
<dbReference type="Gene3D" id="2.60.120.10">
    <property type="entry name" value="Jelly Rolls"/>
    <property type="match status" value="1"/>
</dbReference>
<dbReference type="Pfam" id="PF07883">
    <property type="entry name" value="Cupin_2"/>
    <property type="match status" value="1"/>
</dbReference>
<sequence>MHGGLRGPDHRAGGELAGGVQARVAEAGAVSQIERGTMQPSVSRLIAYVSAIGVPLAAVFEEPVQGETPAFGIRRAAEVATIRLGGGVTFRRLSPGPSPDVEFFESTYPPRASSAAHGRFLRHEGYEIGTVTAGELTIEFESEVVTPAEGDSFTFPCDRPHIIGNRSATVPAVATWLIVHRRPRG</sequence>
<dbReference type="EMBL" id="POUD01000185">
    <property type="protein sequence ID" value="PZG12478.1"/>
    <property type="molecule type" value="Genomic_DNA"/>
</dbReference>
<feature type="domain" description="HTH cro/C1-type" evidence="2">
    <location>
        <begin position="29"/>
        <end position="59"/>
    </location>
</feature>
<dbReference type="CDD" id="cd02209">
    <property type="entry name" value="cupin_XRE_C"/>
    <property type="match status" value="1"/>
</dbReference>
<dbReference type="InterPro" id="IPR011051">
    <property type="entry name" value="RmlC_Cupin_sf"/>
</dbReference>
<evidence type="ECO:0000259" key="2">
    <source>
        <dbReference type="PROSITE" id="PS50943"/>
    </source>
</evidence>
<gene>
    <name evidence="3" type="ORF">C1J01_32700</name>
</gene>
<evidence type="ECO:0000313" key="3">
    <source>
        <dbReference type="EMBL" id="PZG12478.1"/>
    </source>
</evidence>
<dbReference type="InterPro" id="IPR050807">
    <property type="entry name" value="TransReg_Diox_bact_type"/>
</dbReference>
<proteinExistence type="predicted"/>
<dbReference type="PANTHER" id="PTHR46797:SF1">
    <property type="entry name" value="METHYLPHOSPHONATE SYNTHASE"/>
    <property type="match status" value="1"/>
</dbReference>
<dbReference type="CDD" id="cd00093">
    <property type="entry name" value="HTH_XRE"/>
    <property type="match status" value="1"/>
</dbReference>